<evidence type="ECO:0000313" key="20">
    <source>
        <dbReference type="EMBL" id="TYS69600.1"/>
    </source>
</evidence>
<dbReference type="InterPro" id="IPR050396">
    <property type="entry name" value="Glycosyltr_51/Transpeptidase"/>
</dbReference>
<dbReference type="InterPro" id="IPR023346">
    <property type="entry name" value="Lysozyme-like_dom_sf"/>
</dbReference>
<dbReference type="FunFam" id="1.10.3810.10:FF:000001">
    <property type="entry name" value="Penicillin-binding protein 1A"/>
    <property type="match status" value="1"/>
</dbReference>
<reference evidence="20 21" key="1">
    <citation type="submission" date="2019-08" db="EMBL/GenBank/DDBJ databases">
        <title>Bacillus genomes from the desert of Cuatro Cienegas, Coahuila.</title>
        <authorList>
            <person name="Olmedo-Alvarez G."/>
        </authorList>
    </citation>
    <scope>NUCLEOTIDE SEQUENCE [LARGE SCALE GENOMIC DNA]</scope>
    <source>
        <strain evidence="20 21">CH28_1T</strain>
    </source>
</reference>
<dbReference type="SUPFAM" id="SSF53955">
    <property type="entry name" value="Lysozyme-like"/>
    <property type="match status" value="1"/>
</dbReference>
<dbReference type="GO" id="GO:0009002">
    <property type="term" value="F:serine-type D-Ala-D-Ala carboxypeptidase activity"/>
    <property type="evidence" value="ECO:0007669"/>
    <property type="project" value="UniProtKB-EC"/>
</dbReference>
<dbReference type="OrthoDB" id="9766909at2"/>
<evidence type="ECO:0000256" key="16">
    <source>
        <dbReference type="ARBA" id="ARBA00049902"/>
    </source>
</evidence>
<gene>
    <name evidence="20" type="ORF">FZC76_05015</name>
</gene>
<evidence type="ECO:0000256" key="14">
    <source>
        <dbReference type="ARBA" id="ARBA00023316"/>
    </source>
</evidence>
<dbReference type="RefSeq" id="WP_148987177.1">
    <property type="nucleotide sequence ID" value="NZ_VTEV01000002.1"/>
</dbReference>
<proteinExistence type="inferred from homology"/>
<dbReference type="InterPro" id="IPR001264">
    <property type="entry name" value="Glyco_trans_51"/>
</dbReference>
<dbReference type="InterPro" id="IPR036950">
    <property type="entry name" value="PBP_transglycosylase"/>
</dbReference>
<evidence type="ECO:0000256" key="1">
    <source>
        <dbReference type="ARBA" id="ARBA00004236"/>
    </source>
</evidence>
<evidence type="ECO:0000256" key="3">
    <source>
        <dbReference type="ARBA" id="ARBA00007739"/>
    </source>
</evidence>
<dbReference type="GO" id="GO:0030288">
    <property type="term" value="C:outer membrane-bounded periplasmic space"/>
    <property type="evidence" value="ECO:0007669"/>
    <property type="project" value="TreeGrafter"/>
</dbReference>
<dbReference type="PANTHER" id="PTHR32282">
    <property type="entry name" value="BINDING PROTEIN TRANSPEPTIDASE, PUTATIVE-RELATED"/>
    <property type="match status" value="1"/>
</dbReference>
<evidence type="ECO:0000256" key="12">
    <source>
        <dbReference type="ARBA" id="ARBA00023136"/>
    </source>
</evidence>
<evidence type="ECO:0000259" key="19">
    <source>
        <dbReference type="Pfam" id="PF00912"/>
    </source>
</evidence>
<evidence type="ECO:0000256" key="9">
    <source>
        <dbReference type="ARBA" id="ARBA00022801"/>
    </source>
</evidence>
<comment type="catalytic activity">
    <reaction evidence="16">
        <text>[GlcNAc-(1-&gt;4)-Mur2Ac(oyl-L-Ala-gamma-D-Glu-L-Lys-D-Ala-D-Ala)](n)-di-trans,octa-cis-undecaprenyl diphosphate + beta-D-GlcNAc-(1-&gt;4)-Mur2Ac(oyl-L-Ala-gamma-D-Glu-L-Lys-D-Ala-D-Ala)-di-trans,octa-cis-undecaprenyl diphosphate = [GlcNAc-(1-&gt;4)-Mur2Ac(oyl-L-Ala-gamma-D-Glu-L-Lys-D-Ala-D-Ala)](n+1)-di-trans,octa-cis-undecaprenyl diphosphate + di-trans,octa-cis-undecaprenyl diphosphate + H(+)</text>
        <dbReference type="Rhea" id="RHEA:23708"/>
        <dbReference type="Rhea" id="RHEA-COMP:9602"/>
        <dbReference type="Rhea" id="RHEA-COMP:9603"/>
        <dbReference type="ChEBI" id="CHEBI:15378"/>
        <dbReference type="ChEBI" id="CHEBI:58405"/>
        <dbReference type="ChEBI" id="CHEBI:60033"/>
        <dbReference type="ChEBI" id="CHEBI:78435"/>
        <dbReference type="EC" id="2.4.99.28"/>
    </reaction>
</comment>
<evidence type="ECO:0000256" key="7">
    <source>
        <dbReference type="ARBA" id="ARBA00022676"/>
    </source>
</evidence>
<evidence type="ECO:0000256" key="11">
    <source>
        <dbReference type="ARBA" id="ARBA00022984"/>
    </source>
</evidence>
<dbReference type="SUPFAM" id="SSF56601">
    <property type="entry name" value="beta-lactamase/transpeptidase-like"/>
    <property type="match status" value="1"/>
</dbReference>
<dbReference type="GO" id="GO:0008658">
    <property type="term" value="F:penicillin binding"/>
    <property type="evidence" value="ECO:0007669"/>
    <property type="project" value="InterPro"/>
</dbReference>
<evidence type="ECO:0000256" key="2">
    <source>
        <dbReference type="ARBA" id="ARBA00007090"/>
    </source>
</evidence>
<dbReference type="GO" id="GO:0008360">
    <property type="term" value="P:regulation of cell shape"/>
    <property type="evidence" value="ECO:0007669"/>
    <property type="project" value="UniProtKB-KW"/>
</dbReference>
<comment type="caution">
    <text evidence="20">The sequence shown here is derived from an EMBL/GenBank/DDBJ whole genome shotgun (WGS) entry which is preliminary data.</text>
</comment>
<evidence type="ECO:0000259" key="18">
    <source>
        <dbReference type="Pfam" id="PF00905"/>
    </source>
</evidence>
<protein>
    <submittedName>
        <fullName evidence="20">Penicillin-binding protein</fullName>
    </submittedName>
</protein>
<dbReference type="GO" id="GO:0005886">
    <property type="term" value="C:plasma membrane"/>
    <property type="evidence" value="ECO:0007669"/>
    <property type="project" value="UniProtKB-SubCell"/>
</dbReference>
<feature type="domain" description="Penicillin-binding protein transpeptidase" evidence="18">
    <location>
        <begin position="327"/>
        <end position="573"/>
    </location>
</feature>
<keyword evidence="12 17" id="KW-0472">Membrane</keyword>
<dbReference type="Proteomes" id="UP000322524">
    <property type="component" value="Unassembled WGS sequence"/>
</dbReference>
<keyword evidence="4" id="KW-1003">Cell membrane</keyword>
<evidence type="ECO:0000256" key="4">
    <source>
        <dbReference type="ARBA" id="ARBA00022475"/>
    </source>
</evidence>
<keyword evidence="13" id="KW-0511">Multifunctional enzyme</keyword>
<dbReference type="PANTHER" id="PTHR32282:SF11">
    <property type="entry name" value="PENICILLIN-BINDING PROTEIN 1B"/>
    <property type="match status" value="1"/>
</dbReference>
<dbReference type="Gene3D" id="3.40.710.10">
    <property type="entry name" value="DD-peptidase/beta-lactamase superfamily"/>
    <property type="match status" value="1"/>
</dbReference>
<comment type="subcellular location">
    <subcellularLocation>
        <location evidence="1">Cell membrane</location>
    </subcellularLocation>
</comment>
<keyword evidence="8" id="KW-0808">Transferase</keyword>
<keyword evidence="17" id="KW-0812">Transmembrane</keyword>
<keyword evidence="5" id="KW-0121">Carboxypeptidase</keyword>
<evidence type="ECO:0000256" key="15">
    <source>
        <dbReference type="ARBA" id="ARBA00034000"/>
    </source>
</evidence>
<organism evidence="20 21">
    <name type="scientific">Sutcliffiella horikoshii</name>
    <dbReference type="NCBI Taxonomy" id="79883"/>
    <lineage>
        <taxon>Bacteria</taxon>
        <taxon>Bacillati</taxon>
        <taxon>Bacillota</taxon>
        <taxon>Bacilli</taxon>
        <taxon>Bacillales</taxon>
        <taxon>Bacillaceae</taxon>
        <taxon>Sutcliffiella</taxon>
    </lineage>
</organism>
<dbReference type="AlphaFoldDB" id="A0A5D4T1N0"/>
<comment type="similarity">
    <text evidence="3">In the N-terminal section; belongs to the glycosyltransferase 51 family.</text>
</comment>
<keyword evidence="11" id="KW-0573">Peptidoglycan synthesis</keyword>
<evidence type="ECO:0000256" key="6">
    <source>
        <dbReference type="ARBA" id="ARBA00022670"/>
    </source>
</evidence>
<dbReference type="GO" id="GO:0071555">
    <property type="term" value="P:cell wall organization"/>
    <property type="evidence" value="ECO:0007669"/>
    <property type="project" value="UniProtKB-KW"/>
</dbReference>
<dbReference type="InterPro" id="IPR001460">
    <property type="entry name" value="PCN-bd_Tpept"/>
</dbReference>
<dbReference type="GO" id="GO:0009252">
    <property type="term" value="P:peptidoglycan biosynthetic process"/>
    <property type="evidence" value="ECO:0007669"/>
    <property type="project" value="UniProtKB-KW"/>
</dbReference>
<evidence type="ECO:0000256" key="10">
    <source>
        <dbReference type="ARBA" id="ARBA00022960"/>
    </source>
</evidence>
<keyword evidence="14" id="KW-0961">Cell wall biogenesis/degradation</keyword>
<dbReference type="GO" id="GO:0006508">
    <property type="term" value="P:proteolysis"/>
    <property type="evidence" value="ECO:0007669"/>
    <property type="project" value="UniProtKB-KW"/>
</dbReference>
<keyword evidence="17" id="KW-1133">Transmembrane helix</keyword>
<keyword evidence="10" id="KW-0133">Cell shape</keyword>
<comment type="catalytic activity">
    <reaction evidence="15">
        <text>Preferential cleavage: (Ac)2-L-Lys-D-Ala-|-D-Ala. Also transpeptidation of peptidyl-alanyl moieties that are N-acyl substituents of D-alanine.</text>
        <dbReference type="EC" id="3.4.16.4"/>
    </reaction>
</comment>
<dbReference type="NCBIfam" id="TIGR02074">
    <property type="entry name" value="PBP_1a_fam"/>
    <property type="match status" value="1"/>
</dbReference>
<evidence type="ECO:0000313" key="21">
    <source>
        <dbReference type="Proteomes" id="UP000322524"/>
    </source>
</evidence>
<evidence type="ECO:0000256" key="5">
    <source>
        <dbReference type="ARBA" id="ARBA00022645"/>
    </source>
</evidence>
<accession>A0A5D4T1N0</accession>
<dbReference type="Pfam" id="PF00905">
    <property type="entry name" value="Transpeptidase"/>
    <property type="match status" value="1"/>
</dbReference>
<dbReference type="EMBL" id="VTEV01000002">
    <property type="protein sequence ID" value="TYS69600.1"/>
    <property type="molecule type" value="Genomic_DNA"/>
</dbReference>
<keyword evidence="6" id="KW-0645">Protease</keyword>
<comment type="similarity">
    <text evidence="2">In the C-terminal section; belongs to the transpeptidase family.</text>
</comment>
<dbReference type="Gene3D" id="1.10.3810.10">
    <property type="entry name" value="Biosynthetic peptidoglycan transglycosylase-like"/>
    <property type="match status" value="1"/>
</dbReference>
<evidence type="ECO:0000256" key="13">
    <source>
        <dbReference type="ARBA" id="ARBA00023268"/>
    </source>
</evidence>
<name>A0A5D4T1N0_9BACI</name>
<sequence length="689" mass="77550">MELITNDRFQQVIKYIRAMFFIGIILSISFFLLVGGVWIYAKSKGAPPLSVTQSSIFYSKDGSIIGEAHSGEKRYWVGLEDISPYLVDATVAVEDRRFFTHHGFDPKRIGGAILADIKAGAKVQGASTISQQYARNLFLVHDKTWKRKWDEALYTIRIEANYSKEEILEGYLNTIYYGHGAYGIESASYYYFNKPAKELTVAEASMLAGIPKGPSVFSPYADSERARQRQEIVLNSMVENGSLTKKGAEDALAQPLTYGNREHLPKEFMAPYFQDAVRAEIRNVLGLQKELEMGGLHIYTTLDPTLQAIAEEEVEKTFDPESDMQVGFVSMDPKTGRVLALVGGRDYEESPYNRVTQAERQPGSTFKPLLYYRALEQGFTPSTGFRSEVTTFEVDNGRSQYTPHNFNNYYANDVLTMMQALPLSDNVYAVKTHLLLGEKELTKQAKELGIRSKIKDVPSLALGTSPVRVLDMANAYSVFANGGKEVKPVFIEKVVNYKGEILFEREKETKQLLDPDVTFVLNHMMTGMFDPSLNGYMAVTGNAILDKLTRPYAGKSGSTETDSWMIGYTPQLVSAVWTGYDRDQSITLWAEKHYAKNLWAGFMERALDNKSVVAFAPTEGVVGVQVNPESGLLATSDCPVSRLSYYIKGTEPTEYCMAHLEDVKEEEAIPEEQPKEENEKWWKRFVPWM</sequence>
<dbReference type="InterPro" id="IPR012338">
    <property type="entry name" value="Beta-lactam/transpept-like"/>
</dbReference>
<evidence type="ECO:0000256" key="17">
    <source>
        <dbReference type="SAM" id="Phobius"/>
    </source>
</evidence>
<dbReference type="GO" id="GO:0008955">
    <property type="term" value="F:peptidoglycan glycosyltransferase activity"/>
    <property type="evidence" value="ECO:0007669"/>
    <property type="project" value="UniProtKB-EC"/>
</dbReference>
<dbReference type="STRING" id="79883.GCA_001636495_00794"/>
<dbReference type="Pfam" id="PF00912">
    <property type="entry name" value="Transgly"/>
    <property type="match status" value="1"/>
</dbReference>
<feature type="transmembrane region" description="Helical" evidence="17">
    <location>
        <begin position="20"/>
        <end position="41"/>
    </location>
</feature>
<keyword evidence="7" id="KW-0328">Glycosyltransferase</keyword>
<feature type="domain" description="Glycosyl transferase family 51" evidence="19">
    <location>
        <begin position="62"/>
        <end position="237"/>
    </location>
</feature>
<keyword evidence="9" id="KW-0378">Hydrolase</keyword>
<evidence type="ECO:0000256" key="8">
    <source>
        <dbReference type="ARBA" id="ARBA00022679"/>
    </source>
</evidence>